<evidence type="ECO:0000256" key="1">
    <source>
        <dbReference type="ARBA" id="ARBA00010681"/>
    </source>
</evidence>
<dbReference type="InterPro" id="IPR018536">
    <property type="entry name" value="CpcS/CpeS"/>
</dbReference>
<dbReference type="Proteomes" id="UP001204953">
    <property type="component" value="Unassembled WGS sequence"/>
</dbReference>
<evidence type="ECO:0000313" key="5">
    <source>
        <dbReference type="Proteomes" id="UP001204953"/>
    </source>
</evidence>
<comment type="similarity">
    <text evidence="1 3">Belongs to the CpcS/CpeS biliprotein lyase family.</text>
</comment>
<proteinExistence type="inferred from homology"/>
<dbReference type="Gene3D" id="2.40.128.20">
    <property type="match status" value="1"/>
</dbReference>
<dbReference type="CDD" id="cd16339">
    <property type="entry name" value="CpcS"/>
    <property type="match status" value="1"/>
</dbReference>
<evidence type="ECO:0000256" key="3">
    <source>
        <dbReference type="HAMAP-Rule" id="MF_01459"/>
    </source>
</evidence>
<dbReference type="GO" id="GO:0016829">
    <property type="term" value="F:lyase activity"/>
    <property type="evidence" value="ECO:0007669"/>
    <property type="project" value="UniProtKB-KW"/>
</dbReference>
<dbReference type="EMBL" id="JAMZMM010000346">
    <property type="protein sequence ID" value="MCP2731532.1"/>
    <property type="molecule type" value="Genomic_DNA"/>
</dbReference>
<organism evidence="4 5">
    <name type="scientific">Limnofasciculus baicalensis BBK-W-15</name>
    <dbReference type="NCBI Taxonomy" id="2699891"/>
    <lineage>
        <taxon>Bacteria</taxon>
        <taxon>Bacillati</taxon>
        <taxon>Cyanobacteriota</taxon>
        <taxon>Cyanophyceae</taxon>
        <taxon>Coleofasciculales</taxon>
        <taxon>Coleofasciculaceae</taxon>
        <taxon>Limnofasciculus</taxon>
        <taxon>Limnofasciculus baicalensis</taxon>
    </lineage>
</organism>
<dbReference type="HAMAP" id="MF_01459">
    <property type="entry name" value="Chrphore_lyase_CpxS"/>
    <property type="match status" value="1"/>
</dbReference>
<evidence type="ECO:0000313" key="4">
    <source>
        <dbReference type="EMBL" id="MCP2731532.1"/>
    </source>
</evidence>
<name>A0AAE3GWU7_9CYAN</name>
<evidence type="ECO:0000256" key="2">
    <source>
        <dbReference type="ARBA" id="ARBA00023239"/>
    </source>
</evidence>
<reference evidence="4" key="1">
    <citation type="submission" date="2022-06" db="EMBL/GenBank/DDBJ databases">
        <title>New cyanobacteria of genus Symplocastrum in benthos of Lake Baikal.</title>
        <authorList>
            <person name="Sorokovikova E."/>
            <person name="Tikhonova I."/>
            <person name="Krasnopeev A."/>
            <person name="Evseev P."/>
            <person name="Gladkikh A."/>
            <person name="Belykh O."/>
        </authorList>
    </citation>
    <scope>NUCLEOTIDE SEQUENCE</scope>
    <source>
        <strain evidence="4">BBK-W-15</strain>
    </source>
</reference>
<sequence length="192" mass="21790">MDIKEFFEQSAGKWFSQRTSQHLEFRQAENGKSTIVMEMLAADDPEVIKLCQQYHIDPKLALCGTKITWDGTIVWDKTQQQQRGANVLVLIPDSDKPHQGKLLRSMGYGKKTAVVSRYALGRDDILTLIAEDETMYSEDRIWFASPNLRMRTNILKNSDGFNQASLCSEIRLGAASPPQKVEETPSAIRFYS</sequence>
<accession>A0AAE3GWU7</accession>
<dbReference type="Pfam" id="PF09367">
    <property type="entry name" value="CpeS"/>
    <property type="match status" value="1"/>
</dbReference>
<dbReference type="EC" id="4.-.-.-" evidence="3"/>
<dbReference type="AlphaFoldDB" id="A0AAE3GWU7"/>
<dbReference type="GO" id="GO:0017006">
    <property type="term" value="P:protein-tetrapyrrole linkage"/>
    <property type="evidence" value="ECO:0007669"/>
    <property type="project" value="UniProtKB-UniRule"/>
</dbReference>
<keyword evidence="2 3" id="KW-0456">Lyase</keyword>
<gene>
    <name evidence="3" type="primary">cpcS</name>
    <name evidence="4" type="ORF">NJ959_24190</name>
</gene>
<protein>
    <recommendedName>
        <fullName evidence="3">Chromophore lyase CpcS/CpeS</fullName>
        <ecNumber evidence="3">4.-.-.-</ecNumber>
    </recommendedName>
</protein>
<dbReference type="InterPro" id="IPR012674">
    <property type="entry name" value="Calycin"/>
</dbReference>
<keyword evidence="5" id="KW-1185">Reference proteome</keyword>
<comment type="caution">
    <text evidence="4">The sequence shown here is derived from an EMBL/GenBank/DDBJ whole genome shotgun (WGS) entry which is preliminary data.</text>
</comment>
<comment type="function">
    <text evidence="3">Covalently attaches a chromophore to Cys residue(s) of phycobiliproteins.</text>
</comment>